<comment type="function">
    <text evidence="9">Cell surface proteoglycan.</text>
</comment>
<keyword evidence="3 9" id="KW-0812">Transmembrane</keyword>
<feature type="region of interest" description="Disordered" evidence="10">
    <location>
        <begin position="256"/>
        <end position="283"/>
    </location>
</feature>
<dbReference type="OrthoDB" id="10044468at2759"/>
<keyword evidence="6 11" id="KW-0472">Membrane</keyword>
<dbReference type="InterPro" id="IPR001050">
    <property type="entry name" value="Syndecan"/>
</dbReference>
<dbReference type="GO" id="GO:0009986">
    <property type="term" value="C:cell surface"/>
    <property type="evidence" value="ECO:0007669"/>
    <property type="project" value="TreeGrafter"/>
</dbReference>
<evidence type="ECO:0000256" key="4">
    <source>
        <dbReference type="ARBA" id="ARBA00022974"/>
    </source>
</evidence>
<evidence type="ECO:0000256" key="9">
    <source>
        <dbReference type="RuleBase" id="RU000649"/>
    </source>
</evidence>
<feature type="compositionally biased region" description="Polar residues" evidence="10">
    <location>
        <begin position="183"/>
        <end position="204"/>
    </location>
</feature>
<comment type="caution">
    <text evidence="13">The sequence shown here is derived from an EMBL/GenBank/DDBJ whole genome shotgun (WGS) entry which is preliminary data.</text>
</comment>
<dbReference type="Pfam" id="PF01034">
    <property type="entry name" value="Syndecan"/>
    <property type="match status" value="1"/>
</dbReference>
<dbReference type="AlphaFoldDB" id="A0A8J2R687"/>
<keyword evidence="7 9" id="KW-0325">Glycoprotein</keyword>
<dbReference type="GO" id="GO:0016020">
    <property type="term" value="C:membrane"/>
    <property type="evidence" value="ECO:0007669"/>
    <property type="project" value="UniProtKB-SubCell"/>
</dbReference>
<evidence type="ECO:0000313" key="13">
    <source>
        <dbReference type="EMBL" id="CAG9581089.1"/>
    </source>
</evidence>
<evidence type="ECO:0000256" key="10">
    <source>
        <dbReference type="SAM" id="MobiDB-lite"/>
    </source>
</evidence>
<reference evidence="13" key="1">
    <citation type="submission" date="2021-09" db="EMBL/GenBank/DDBJ databases">
        <authorList>
            <person name="Martin H S."/>
        </authorList>
    </citation>
    <scope>NUCLEOTIDE SEQUENCE</scope>
</reference>
<keyword evidence="14" id="KW-1185">Reference proteome</keyword>
<comment type="similarity">
    <text evidence="2 9">Belongs to the syndecan proteoglycan family.</text>
</comment>
<keyword evidence="5 11" id="KW-1133">Transmembrane helix</keyword>
<evidence type="ECO:0000256" key="7">
    <source>
        <dbReference type="ARBA" id="ARBA00023180"/>
    </source>
</evidence>
<feature type="region of interest" description="Disordered" evidence="10">
    <location>
        <begin position="44"/>
        <end position="204"/>
    </location>
</feature>
<evidence type="ECO:0000313" key="14">
    <source>
        <dbReference type="Proteomes" id="UP000789524"/>
    </source>
</evidence>
<dbReference type="InterPro" id="IPR030479">
    <property type="entry name" value="Syndecan_CS"/>
</dbReference>
<feature type="compositionally biased region" description="Acidic residues" evidence="10">
    <location>
        <begin position="67"/>
        <end position="78"/>
    </location>
</feature>
<evidence type="ECO:0000256" key="11">
    <source>
        <dbReference type="SAM" id="Phobius"/>
    </source>
</evidence>
<dbReference type="GO" id="GO:0016477">
    <property type="term" value="P:cell migration"/>
    <property type="evidence" value="ECO:0007669"/>
    <property type="project" value="TreeGrafter"/>
</dbReference>
<evidence type="ECO:0000256" key="2">
    <source>
        <dbReference type="ARBA" id="ARBA00005343"/>
    </source>
</evidence>
<organism evidence="13 14">
    <name type="scientific">Danaus chrysippus</name>
    <name type="common">African queen</name>
    <dbReference type="NCBI Taxonomy" id="151541"/>
    <lineage>
        <taxon>Eukaryota</taxon>
        <taxon>Metazoa</taxon>
        <taxon>Ecdysozoa</taxon>
        <taxon>Arthropoda</taxon>
        <taxon>Hexapoda</taxon>
        <taxon>Insecta</taxon>
        <taxon>Pterygota</taxon>
        <taxon>Neoptera</taxon>
        <taxon>Endopterygota</taxon>
        <taxon>Lepidoptera</taxon>
        <taxon>Glossata</taxon>
        <taxon>Ditrysia</taxon>
        <taxon>Papilionoidea</taxon>
        <taxon>Nymphalidae</taxon>
        <taxon>Danainae</taxon>
        <taxon>Danaini</taxon>
        <taxon>Danaina</taxon>
        <taxon>Danaus</taxon>
        <taxon>Anosia</taxon>
    </lineage>
</organism>
<evidence type="ECO:0000256" key="8">
    <source>
        <dbReference type="ARBA" id="ARBA00023207"/>
    </source>
</evidence>
<evidence type="ECO:0000256" key="6">
    <source>
        <dbReference type="ARBA" id="ARBA00023136"/>
    </source>
</evidence>
<feature type="compositionally biased region" description="Basic and acidic residues" evidence="10">
    <location>
        <begin position="54"/>
        <end position="66"/>
    </location>
</feature>
<comment type="subcellular location">
    <subcellularLocation>
        <location evidence="1 9">Membrane</location>
        <topology evidence="1 9">Single-pass type I membrane protein</topology>
    </subcellularLocation>
</comment>
<keyword evidence="4 9" id="KW-0654">Proteoglycan</keyword>
<feature type="compositionally biased region" description="Basic and acidic residues" evidence="10">
    <location>
        <begin position="158"/>
        <end position="170"/>
    </location>
</feature>
<name>A0A8J2R687_9NEOP</name>
<feature type="compositionally biased region" description="Basic and acidic residues" evidence="10">
    <location>
        <begin position="256"/>
        <end position="265"/>
    </location>
</feature>
<dbReference type="EMBL" id="CAKASE010000080">
    <property type="protein sequence ID" value="CAG9581089.1"/>
    <property type="molecule type" value="Genomic_DNA"/>
</dbReference>
<evidence type="ECO:0000256" key="3">
    <source>
        <dbReference type="ARBA" id="ARBA00022692"/>
    </source>
</evidence>
<dbReference type="SMART" id="SM00294">
    <property type="entry name" value="4.1m"/>
    <property type="match status" value="1"/>
</dbReference>
<sequence>MLNRCTLERKIIIYQRTPSRRGYRVAATLLFLLPSSREIPETTSVPVIEGSAQQRDEPLASDKDLFIDDDGSGLEIDESSGSGWGPGPGPDDEDGRGSGDAPHQGAPEDDEDFDPKRITTTLPPVSQTEHTHTDSPIPVDAFDVVGPRVLSKPSEGAPDIRPEEPQRPDQTDISISGDDINPNIDQDQSSSNVEPESRPSDNSVFIMNAKPEDRATSFFAQPGILAAVIGGAVVGLLCAILVVMFIVYRMRKKDEGSYALDEPKRSPAAASYGKGHNNREFYA</sequence>
<dbReference type="PANTHER" id="PTHR10915:SF1">
    <property type="entry name" value="SYNDECAN"/>
    <property type="match status" value="1"/>
</dbReference>
<evidence type="ECO:0000256" key="1">
    <source>
        <dbReference type="ARBA" id="ARBA00004479"/>
    </source>
</evidence>
<dbReference type="PROSITE" id="PS00964">
    <property type="entry name" value="SYNDECAN"/>
    <property type="match status" value="1"/>
</dbReference>
<dbReference type="Proteomes" id="UP000789524">
    <property type="component" value="Unassembled WGS sequence"/>
</dbReference>
<feature type="compositionally biased region" description="Polar residues" evidence="10">
    <location>
        <begin position="118"/>
        <end position="128"/>
    </location>
</feature>
<keyword evidence="8 9" id="KW-0357">Heparan sulfate</keyword>
<feature type="transmembrane region" description="Helical" evidence="11">
    <location>
        <begin position="224"/>
        <end position="248"/>
    </location>
</feature>
<gene>
    <name evidence="13" type="ORF">DCHRY22_LOCUS13765</name>
</gene>
<dbReference type="InterPro" id="IPR027789">
    <property type="entry name" value="Syndecan/Neurexin_dom"/>
</dbReference>
<accession>A0A8J2R687</accession>
<proteinExistence type="inferred from homology"/>
<feature type="domain" description="Neurexin/syndecan/glycophorin C" evidence="12">
    <location>
        <begin position="247"/>
        <end position="265"/>
    </location>
</feature>
<dbReference type="PANTHER" id="PTHR10915">
    <property type="entry name" value="SYNDECAN"/>
    <property type="match status" value="1"/>
</dbReference>
<evidence type="ECO:0000256" key="5">
    <source>
        <dbReference type="ARBA" id="ARBA00022989"/>
    </source>
</evidence>
<evidence type="ECO:0000259" key="12">
    <source>
        <dbReference type="SMART" id="SM00294"/>
    </source>
</evidence>
<dbReference type="InterPro" id="IPR003585">
    <property type="entry name" value="Neurexin-like"/>
</dbReference>
<protein>
    <recommendedName>
        <fullName evidence="9">Syndecan</fullName>
    </recommendedName>
</protein>